<gene>
    <name evidence="14 16" type="primary">rlmN</name>
    <name evidence="16" type="ORF">NEE14_007070</name>
</gene>
<organism evidence="16 17">
    <name type="scientific">Parabacteroides absconsus</name>
    <dbReference type="NCBI Taxonomy" id="2951805"/>
    <lineage>
        <taxon>Bacteria</taxon>
        <taxon>Pseudomonadati</taxon>
        <taxon>Bacteroidota</taxon>
        <taxon>Bacteroidia</taxon>
        <taxon>Bacteroidales</taxon>
        <taxon>Tannerellaceae</taxon>
        <taxon>Parabacteroides</taxon>
    </lineage>
</organism>
<comment type="function">
    <text evidence="14">Specifically methylates position 2 of adenine 2503 in 23S rRNA and position 2 of adenine 37 in tRNAs.</text>
</comment>
<keyword evidence="3 14" id="KW-0004">4Fe-4S</keyword>
<protein>
    <recommendedName>
        <fullName evidence="14">Probable dual-specificity RNA methyltransferase RlmN</fullName>
        <ecNumber evidence="14">2.1.1.192</ecNumber>
    </recommendedName>
    <alternativeName>
        <fullName evidence="14">23S rRNA (adenine(2503)-C(2))-methyltransferase</fullName>
    </alternativeName>
    <alternativeName>
        <fullName evidence="14">23S rRNA m2A2503 methyltransferase</fullName>
    </alternativeName>
    <alternativeName>
        <fullName evidence="14">Ribosomal RNA large subunit methyltransferase N</fullName>
    </alternativeName>
    <alternativeName>
        <fullName evidence="14">tRNA (adenine(37)-C(2))-methyltransferase</fullName>
    </alternativeName>
    <alternativeName>
        <fullName evidence="14">tRNA m2A37 methyltransferase</fullName>
    </alternativeName>
</protein>
<dbReference type="Gene3D" id="3.20.20.70">
    <property type="entry name" value="Aldolase class I"/>
    <property type="match status" value="1"/>
</dbReference>
<dbReference type="RefSeq" id="WP_251967961.1">
    <property type="nucleotide sequence ID" value="NZ_CP146284.1"/>
</dbReference>
<dbReference type="CDD" id="cd01335">
    <property type="entry name" value="Radical_SAM"/>
    <property type="match status" value="1"/>
</dbReference>
<feature type="active site" description="S-methylcysteine intermediate" evidence="14">
    <location>
        <position position="330"/>
    </location>
</feature>
<dbReference type="SUPFAM" id="SSF102114">
    <property type="entry name" value="Radical SAM enzymes"/>
    <property type="match status" value="1"/>
</dbReference>
<feature type="binding site" evidence="14">
    <location>
        <position position="113"/>
    </location>
    <ligand>
        <name>[4Fe-4S] cluster</name>
        <dbReference type="ChEBI" id="CHEBI:49883"/>
        <note>4Fe-4S-S-AdoMet</note>
    </ligand>
</feature>
<keyword evidence="7 14" id="KW-0808">Transferase</keyword>
<comment type="catalytic activity">
    <reaction evidence="14">
        <text>adenosine(2503) in 23S rRNA + 2 reduced [2Fe-2S]-[ferredoxin] + 2 S-adenosyl-L-methionine = 2-methyladenosine(2503) in 23S rRNA + 5'-deoxyadenosine + L-methionine + 2 oxidized [2Fe-2S]-[ferredoxin] + S-adenosyl-L-homocysteine</text>
        <dbReference type="Rhea" id="RHEA:42916"/>
        <dbReference type="Rhea" id="RHEA-COMP:10000"/>
        <dbReference type="Rhea" id="RHEA-COMP:10001"/>
        <dbReference type="Rhea" id="RHEA-COMP:10152"/>
        <dbReference type="Rhea" id="RHEA-COMP:10282"/>
        <dbReference type="ChEBI" id="CHEBI:17319"/>
        <dbReference type="ChEBI" id="CHEBI:33737"/>
        <dbReference type="ChEBI" id="CHEBI:33738"/>
        <dbReference type="ChEBI" id="CHEBI:57844"/>
        <dbReference type="ChEBI" id="CHEBI:57856"/>
        <dbReference type="ChEBI" id="CHEBI:59789"/>
        <dbReference type="ChEBI" id="CHEBI:74411"/>
        <dbReference type="ChEBI" id="CHEBI:74497"/>
        <dbReference type="EC" id="2.1.1.192"/>
    </reaction>
</comment>
<dbReference type="InterPro" id="IPR027492">
    <property type="entry name" value="RNA_MTrfase_RlmN"/>
</dbReference>
<comment type="miscellaneous">
    <text evidence="14">Reaction proceeds by a ping-pong mechanism involving intermediate methylation of a conserved cysteine residue.</text>
</comment>
<dbReference type="EC" id="2.1.1.192" evidence="14"/>
<evidence type="ECO:0000313" key="17">
    <source>
        <dbReference type="Proteomes" id="UP001320603"/>
    </source>
</evidence>
<dbReference type="Pfam" id="PF21016">
    <property type="entry name" value="RlmN_N"/>
    <property type="match status" value="1"/>
</dbReference>
<feature type="binding site" evidence="14">
    <location>
        <position position="120"/>
    </location>
    <ligand>
        <name>[4Fe-4S] cluster</name>
        <dbReference type="ChEBI" id="CHEBI:49883"/>
        <note>4Fe-4S-S-AdoMet</note>
    </ligand>
</feature>
<feature type="binding site" evidence="14">
    <location>
        <position position="287"/>
    </location>
    <ligand>
        <name>S-adenosyl-L-methionine</name>
        <dbReference type="ChEBI" id="CHEBI:59789"/>
    </ligand>
</feature>
<dbReference type="SFLD" id="SFLDS00029">
    <property type="entry name" value="Radical_SAM"/>
    <property type="match status" value="1"/>
</dbReference>
<evidence type="ECO:0000256" key="14">
    <source>
        <dbReference type="HAMAP-Rule" id="MF_01849"/>
    </source>
</evidence>
<proteinExistence type="inferred from homology"/>
<dbReference type="NCBIfam" id="TIGR00048">
    <property type="entry name" value="rRNA_mod_RlmN"/>
    <property type="match status" value="1"/>
</dbReference>
<keyword evidence="12 14" id="KW-0411">Iron-sulfur</keyword>
<dbReference type="SFLD" id="SFLDF00275">
    <property type="entry name" value="adenosine_C2_methyltransferase"/>
    <property type="match status" value="1"/>
</dbReference>
<dbReference type="HAMAP" id="MF_01849">
    <property type="entry name" value="RNA_methyltr_RlmN"/>
    <property type="match status" value="1"/>
</dbReference>
<keyword evidence="17" id="KW-1185">Reference proteome</keyword>
<comment type="cofactor">
    <cofactor evidence="14">
        <name>[4Fe-4S] cluster</name>
        <dbReference type="ChEBI" id="CHEBI:49883"/>
    </cofactor>
    <text evidence="14">Binds 1 [4Fe-4S] cluster. The cluster is coordinated with 3 cysteines and an exchangeable S-adenosyl-L-methionine.</text>
</comment>
<accession>A0ABZ2IV49</accession>
<dbReference type="Gene3D" id="1.10.150.530">
    <property type="match status" value="1"/>
</dbReference>
<name>A0ABZ2IV49_9BACT</name>
<keyword evidence="8 14" id="KW-0949">S-adenosyl-L-methionine</keyword>
<evidence type="ECO:0000259" key="15">
    <source>
        <dbReference type="PROSITE" id="PS51918"/>
    </source>
</evidence>
<comment type="caution">
    <text evidence="14">Lacks conserved residue(s) required for the propagation of feature annotation.</text>
</comment>
<dbReference type="PROSITE" id="PS51918">
    <property type="entry name" value="RADICAL_SAM"/>
    <property type="match status" value="1"/>
</dbReference>
<dbReference type="InterPro" id="IPR040072">
    <property type="entry name" value="Methyltransferase_A"/>
</dbReference>
<keyword evidence="11 14" id="KW-0408">Iron</keyword>
<dbReference type="Proteomes" id="UP001320603">
    <property type="component" value="Chromosome"/>
</dbReference>
<dbReference type="PANTHER" id="PTHR30544:SF5">
    <property type="entry name" value="RADICAL SAM CORE DOMAIN-CONTAINING PROTEIN"/>
    <property type="match status" value="1"/>
</dbReference>
<evidence type="ECO:0000256" key="13">
    <source>
        <dbReference type="ARBA" id="ARBA00023157"/>
    </source>
</evidence>
<evidence type="ECO:0000256" key="7">
    <source>
        <dbReference type="ARBA" id="ARBA00022679"/>
    </source>
</evidence>
<keyword evidence="10 14" id="KW-0479">Metal-binding</keyword>
<dbReference type="InterPro" id="IPR004383">
    <property type="entry name" value="rRNA_lsu_MTrfase_RlmN/Cfr"/>
</dbReference>
<dbReference type="GO" id="GO:0008168">
    <property type="term" value="F:methyltransferase activity"/>
    <property type="evidence" value="ECO:0007669"/>
    <property type="project" value="UniProtKB-KW"/>
</dbReference>
<reference evidence="16 17" key="1">
    <citation type="submission" date="2024-02" db="EMBL/GenBank/DDBJ databases">
        <title>Whole genome sequencing of Parabacteroides sp. AD58.</title>
        <authorList>
            <person name="Chaplin A.V."/>
            <person name="Pikina A.P."/>
            <person name="Sokolova S.R."/>
            <person name="Korostin D.O."/>
            <person name="Efimov B.A."/>
        </authorList>
    </citation>
    <scope>NUCLEOTIDE SEQUENCE [LARGE SCALE GENOMIC DNA]</scope>
    <source>
        <strain evidence="16 17">AD58</strain>
    </source>
</reference>
<evidence type="ECO:0000256" key="3">
    <source>
        <dbReference type="ARBA" id="ARBA00022485"/>
    </source>
</evidence>
<evidence type="ECO:0000256" key="6">
    <source>
        <dbReference type="ARBA" id="ARBA00022603"/>
    </source>
</evidence>
<dbReference type="InterPro" id="IPR048641">
    <property type="entry name" value="RlmN_N"/>
</dbReference>
<evidence type="ECO:0000256" key="2">
    <source>
        <dbReference type="ARBA" id="ARBA00007544"/>
    </source>
</evidence>
<keyword evidence="13 14" id="KW-1015">Disulfide bond</keyword>
<evidence type="ECO:0000256" key="11">
    <source>
        <dbReference type="ARBA" id="ARBA00023004"/>
    </source>
</evidence>
<dbReference type="SFLD" id="SFLDG01062">
    <property type="entry name" value="methyltransferase_(Class_A)"/>
    <property type="match status" value="1"/>
</dbReference>
<evidence type="ECO:0000256" key="1">
    <source>
        <dbReference type="ARBA" id="ARBA00004496"/>
    </source>
</evidence>
<evidence type="ECO:0000313" key="16">
    <source>
        <dbReference type="EMBL" id="WWV67708.1"/>
    </source>
</evidence>
<feature type="binding site" evidence="14">
    <location>
        <begin position="158"/>
        <end position="159"/>
    </location>
    <ligand>
        <name>S-adenosyl-L-methionine</name>
        <dbReference type="ChEBI" id="CHEBI:59789"/>
    </ligand>
</feature>
<feature type="active site" description="Proton acceptor" evidence="14">
    <location>
        <position position="93"/>
    </location>
</feature>
<evidence type="ECO:0000256" key="10">
    <source>
        <dbReference type="ARBA" id="ARBA00022723"/>
    </source>
</evidence>
<evidence type="ECO:0000256" key="5">
    <source>
        <dbReference type="ARBA" id="ARBA00022552"/>
    </source>
</evidence>
<sequence>MSEKKRLLGMTLNELKAVAAEAGLPGFAAKQMADWLYKKRVSSIDEMTNISLAKRNWLSDSYEIGKVPPVDFQKSVDGTIKYLYPAGPGNFVESVYIPTSDRATLCVSSQVGCKMNCLFCMTGKQGFTKNLSANEILNQIQALPENDELTNLVFMGMGEPLDNTDELFKVLEILTAPYGYAWSPKRITVSTIGAKGLKRFLDESDCHLAVSLHSPYPAERLSLMSVEKAFPMHGVLDLIRQYDFTHQRRVSFEYIVFKGLNDSVQHAKALAGLLKDIPCRVNLIRFHAIPNVPLQTSDLSKMEAFRDILNDRGVTCTIRASRGEDIFAACGMLSTAKKEKENK</sequence>
<evidence type="ECO:0000256" key="8">
    <source>
        <dbReference type="ARBA" id="ARBA00022691"/>
    </source>
</evidence>
<dbReference type="Pfam" id="PF04055">
    <property type="entry name" value="Radical_SAM"/>
    <property type="match status" value="1"/>
</dbReference>
<feature type="binding site" evidence="14">
    <location>
        <position position="190"/>
    </location>
    <ligand>
        <name>S-adenosyl-L-methionine</name>
        <dbReference type="ChEBI" id="CHEBI:59789"/>
    </ligand>
</feature>
<dbReference type="GO" id="GO:0032259">
    <property type="term" value="P:methylation"/>
    <property type="evidence" value="ECO:0007669"/>
    <property type="project" value="UniProtKB-KW"/>
</dbReference>
<evidence type="ECO:0000256" key="4">
    <source>
        <dbReference type="ARBA" id="ARBA00022490"/>
    </source>
</evidence>
<keyword evidence="9 14" id="KW-0819">tRNA processing</keyword>
<comment type="subcellular location">
    <subcellularLocation>
        <location evidence="1 14">Cytoplasm</location>
    </subcellularLocation>
</comment>
<feature type="domain" description="Radical SAM core" evidence="15">
    <location>
        <begin position="99"/>
        <end position="325"/>
    </location>
</feature>
<feature type="binding site" evidence="14">
    <location>
        <begin position="211"/>
        <end position="213"/>
    </location>
    <ligand>
        <name>S-adenosyl-L-methionine</name>
        <dbReference type="ChEBI" id="CHEBI:59789"/>
    </ligand>
</feature>
<dbReference type="PIRSF" id="PIRSF006004">
    <property type="entry name" value="CHP00048"/>
    <property type="match status" value="1"/>
</dbReference>
<dbReference type="EMBL" id="CP146284">
    <property type="protein sequence ID" value="WWV67708.1"/>
    <property type="molecule type" value="Genomic_DNA"/>
</dbReference>
<dbReference type="PANTHER" id="PTHR30544">
    <property type="entry name" value="23S RRNA METHYLTRANSFERASE"/>
    <property type="match status" value="1"/>
</dbReference>
<comment type="similarity">
    <text evidence="2 14">Belongs to the radical SAM superfamily. RlmN family.</text>
</comment>
<dbReference type="InterPro" id="IPR013785">
    <property type="entry name" value="Aldolase_TIM"/>
</dbReference>
<dbReference type="InterPro" id="IPR058240">
    <property type="entry name" value="rSAM_sf"/>
</dbReference>
<keyword evidence="4 14" id="KW-0963">Cytoplasm</keyword>
<feature type="binding site" evidence="14">
    <location>
        <position position="117"/>
    </location>
    <ligand>
        <name>[4Fe-4S] cluster</name>
        <dbReference type="ChEBI" id="CHEBI:49883"/>
        <note>4Fe-4S-S-AdoMet</note>
    </ligand>
</feature>
<comment type="catalytic activity">
    <reaction evidence="14">
        <text>adenosine(37) in tRNA + 2 reduced [2Fe-2S]-[ferredoxin] + 2 S-adenosyl-L-methionine = 2-methyladenosine(37) in tRNA + 5'-deoxyadenosine + L-methionine + 2 oxidized [2Fe-2S]-[ferredoxin] + S-adenosyl-L-homocysteine</text>
        <dbReference type="Rhea" id="RHEA:43332"/>
        <dbReference type="Rhea" id="RHEA-COMP:10000"/>
        <dbReference type="Rhea" id="RHEA-COMP:10001"/>
        <dbReference type="Rhea" id="RHEA-COMP:10162"/>
        <dbReference type="Rhea" id="RHEA-COMP:10485"/>
        <dbReference type="ChEBI" id="CHEBI:17319"/>
        <dbReference type="ChEBI" id="CHEBI:33737"/>
        <dbReference type="ChEBI" id="CHEBI:33738"/>
        <dbReference type="ChEBI" id="CHEBI:57844"/>
        <dbReference type="ChEBI" id="CHEBI:57856"/>
        <dbReference type="ChEBI" id="CHEBI:59789"/>
        <dbReference type="ChEBI" id="CHEBI:74411"/>
        <dbReference type="ChEBI" id="CHEBI:74497"/>
        <dbReference type="EC" id="2.1.1.192"/>
    </reaction>
</comment>
<evidence type="ECO:0000256" key="9">
    <source>
        <dbReference type="ARBA" id="ARBA00022694"/>
    </source>
</evidence>
<keyword evidence="5 14" id="KW-0698">rRNA processing</keyword>
<keyword evidence="6 14" id="KW-0489">Methyltransferase</keyword>
<evidence type="ECO:0000256" key="12">
    <source>
        <dbReference type="ARBA" id="ARBA00023014"/>
    </source>
</evidence>
<dbReference type="InterPro" id="IPR007197">
    <property type="entry name" value="rSAM"/>
</dbReference>